<feature type="region of interest" description="Disordered" evidence="12">
    <location>
        <begin position="917"/>
        <end position="936"/>
    </location>
</feature>
<evidence type="ECO:0000256" key="7">
    <source>
        <dbReference type="ARBA" id="ARBA00022946"/>
    </source>
</evidence>
<keyword evidence="15" id="KW-1185">Reference proteome</keyword>
<comment type="cofactor">
    <cofactor evidence="1">
        <name>FAD</name>
        <dbReference type="ChEBI" id="CHEBI:57692"/>
    </cofactor>
</comment>
<evidence type="ECO:0000256" key="11">
    <source>
        <dbReference type="ARBA" id="ARBA00047786"/>
    </source>
</evidence>
<dbReference type="InterPro" id="IPR016156">
    <property type="entry name" value="FAD/NAD-linked_Rdtase_dimer_sf"/>
</dbReference>
<dbReference type="Gene3D" id="3.30.390.30">
    <property type="match status" value="1"/>
</dbReference>
<keyword evidence="9" id="KW-0520">NAD</keyword>
<dbReference type="GO" id="GO:0006915">
    <property type="term" value="P:apoptotic process"/>
    <property type="evidence" value="ECO:0007669"/>
    <property type="project" value="UniProtKB-KW"/>
</dbReference>
<reference evidence="15" key="1">
    <citation type="submission" date="2022-06" db="EMBL/GenBank/DDBJ databases">
        <authorList>
            <person name="Berger JAMES D."/>
            <person name="Berger JAMES D."/>
        </authorList>
    </citation>
    <scope>NUCLEOTIDE SEQUENCE [LARGE SCALE GENOMIC DNA]</scope>
</reference>
<proteinExistence type="inferred from homology"/>
<comment type="similarity">
    <text evidence="3">Belongs to the FAD-dependent oxidoreductase family.</text>
</comment>
<dbReference type="InterPro" id="IPR036188">
    <property type="entry name" value="FAD/NAD-bd_sf"/>
</dbReference>
<dbReference type="PANTHER" id="PTHR43557:SF4">
    <property type="entry name" value="APOPTOSIS-INDUCING FACTOR 1, MITOCHONDRIAL"/>
    <property type="match status" value="1"/>
</dbReference>
<evidence type="ECO:0000256" key="10">
    <source>
        <dbReference type="ARBA" id="ARBA00023128"/>
    </source>
</evidence>
<keyword evidence="6" id="KW-0274">FAD</keyword>
<dbReference type="GO" id="GO:0046983">
    <property type="term" value="F:protein dimerization activity"/>
    <property type="evidence" value="ECO:0007669"/>
    <property type="project" value="InterPro"/>
</dbReference>
<dbReference type="SUPFAM" id="SSF55424">
    <property type="entry name" value="FAD/NAD-linked reductases, dimerisation (C-terminal) domain"/>
    <property type="match status" value="1"/>
</dbReference>
<keyword evidence="4" id="KW-0285">Flavoprotein</keyword>
<keyword evidence="7" id="KW-0809">Transit peptide</keyword>
<evidence type="ECO:0000256" key="6">
    <source>
        <dbReference type="ARBA" id="ARBA00022827"/>
    </source>
</evidence>
<dbReference type="Pfam" id="PF07992">
    <property type="entry name" value="Pyr_redox_2"/>
    <property type="match status" value="1"/>
</dbReference>
<dbReference type="SUPFAM" id="SSF51905">
    <property type="entry name" value="FAD/NAD(P)-binding domain"/>
    <property type="match status" value="2"/>
</dbReference>
<dbReference type="AlphaFoldDB" id="A0AA85JQ71"/>
<feature type="domain" description="FAD/NAD(P)-binding" evidence="13">
    <location>
        <begin position="300"/>
        <end position="712"/>
    </location>
</feature>
<evidence type="ECO:0000256" key="12">
    <source>
        <dbReference type="SAM" id="MobiDB-lite"/>
    </source>
</evidence>
<evidence type="ECO:0000256" key="8">
    <source>
        <dbReference type="ARBA" id="ARBA00023002"/>
    </source>
</evidence>
<evidence type="ECO:0000256" key="4">
    <source>
        <dbReference type="ARBA" id="ARBA00022630"/>
    </source>
</evidence>
<dbReference type="Gene3D" id="3.50.50.60">
    <property type="entry name" value="FAD/NAD(P)-binding domain"/>
    <property type="match status" value="3"/>
</dbReference>
<dbReference type="PANTHER" id="PTHR43557">
    <property type="entry name" value="APOPTOSIS-INDUCING FACTOR 1"/>
    <property type="match status" value="1"/>
</dbReference>
<dbReference type="WBParaSite" id="TREG1_2920.1">
    <property type="protein sequence ID" value="TREG1_2920.1"/>
    <property type="gene ID" value="TREG1_2920"/>
</dbReference>
<accession>A0AA85JQ71</accession>
<protein>
    <recommendedName>
        <fullName evidence="17">Pyr_redox_2 domain-containing protein</fullName>
    </recommendedName>
</protein>
<dbReference type="Pfam" id="PF14721">
    <property type="entry name" value="AIF_C"/>
    <property type="match status" value="1"/>
</dbReference>
<name>A0AA85JQ71_TRIRE</name>
<keyword evidence="10" id="KW-0496">Mitochondrion</keyword>
<dbReference type="SMART" id="SM01353">
    <property type="entry name" value="AIF_C"/>
    <property type="match status" value="1"/>
</dbReference>
<feature type="compositionally biased region" description="Basic and acidic residues" evidence="12">
    <location>
        <begin position="199"/>
        <end position="208"/>
    </location>
</feature>
<comment type="subcellular location">
    <subcellularLocation>
        <location evidence="2">Mitochondrion</location>
    </subcellularLocation>
</comment>
<evidence type="ECO:0000256" key="9">
    <source>
        <dbReference type="ARBA" id="ARBA00023027"/>
    </source>
</evidence>
<evidence type="ECO:0000313" key="15">
    <source>
        <dbReference type="Proteomes" id="UP000050795"/>
    </source>
</evidence>
<dbReference type="GO" id="GO:0071949">
    <property type="term" value="F:FAD binding"/>
    <property type="evidence" value="ECO:0007669"/>
    <property type="project" value="TreeGrafter"/>
</dbReference>
<organism evidence="15 16">
    <name type="scientific">Trichobilharzia regenti</name>
    <name type="common">Nasal bird schistosome</name>
    <dbReference type="NCBI Taxonomy" id="157069"/>
    <lineage>
        <taxon>Eukaryota</taxon>
        <taxon>Metazoa</taxon>
        <taxon>Spiralia</taxon>
        <taxon>Lophotrochozoa</taxon>
        <taxon>Platyhelminthes</taxon>
        <taxon>Trematoda</taxon>
        <taxon>Digenea</taxon>
        <taxon>Strigeidida</taxon>
        <taxon>Schistosomatoidea</taxon>
        <taxon>Schistosomatidae</taxon>
        <taxon>Trichobilharzia</taxon>
    </lineage>
</organism>
<feature type="compositionally biased region" description="Basic and acidic residues" evidence="12">
    <location>
        <begin position="927"/>
        <end position="936"/>
    </location>
</feature>
<evidence type="ECO:0000256" key="3">
    <source>
        <dbReference type="ARBA" id="ARBA00006442"/>
    </source>
</evidence>
<dbReference type="InterPro" id="IPR029324">
    <property type="entry name" value="AIF_C"/>
</dbReference>
<dbReference type="Proteomes" id="UP000050795">
    <property type="component" value="Unassembled WGS sequence"/>
</dbReference>
<evidence type="ECO:0000313" key="16">
    <source>
        <dbReference type="WBParaSite" id="TREG1_2920.1"/>
    </source>
</evidence>
<dbReference type="InterPro" id="IPR050446">
    <property type="entry name" value="FAD-oxidoreductase/Apoptosis"/>
</dbReference>
<evidence type="ECO:0000259" key="13">
    <source>
        <dbReference type="Pfam" id="PF07992"/>
    </source>
</evidence>
<feature type="region of interest" description="Disordered" evidence="12">
    <location>
        <begin position="195"/>
        <end position="216"/>
    </location>
</feature>
<evidence type="ECO:0000256" key="5">
    <source>
        <dbReference type="ARBA" id="ARBA00022703"/>
    </source>
</evidence>
<comment type="catalytic activity">
    <reaction evidence="11">
        <text>A + NADH + H(+) = AH2 + NAD(+)</text>
        <dbReference type="Rhea" id="RHEA:11356"/>
        <dbReference type="ChEBI" id="CHEBI:13193"/>
        <dbReference type="ChEBI" id="CHEBI:15378"/>
        <dbReference type="ChEBI" id="CHEBI:17499"/>
        <dbReference type="ChEBI" id="CHEBI:57540"/>
        <dbReference type="ChEBI" id="CHEBI:57945"/>
    </reaction>
</comment>
<dbReference type="GO" id="GO:0016174">
    <property type="term" value="F:NAD(P)H oxidase H2O2-forming activity"/>
    <property type="evidence" value="ECO:0007669"/>
    <property type="project" value="TreeGrafter"/>
</dbReference>
<feature type="domain" description="Mitochondrial apoptosis-inducing factor C-terminal" evidence="14">
    <location>
        <begin position="738"/>
        <end position="833"/>
    </location>
</feature>
<evidence type="ECO:0000256" key="2">
    <source>
        <dbReference type="ARBA" id="ARBA00004173"/>
    </source>
</evidence>
<dbReference type="GO" id="GO:0005739">
    <property type="term" value="C:mitochondrion"/>
    <property type="evidence" value="ECO:0007669"/>
    <property type="project" value="UniProtKB-SubCell"/>
</dbReference>
<dbReference type="PRINTS" id="PR00368">
    <property type="entry name" value="FADPNR"/>
</dbReference>
<keyword evidence="5" id="KW-0053">Apoptosis</keyword>
<dbReference type="GO" id="GO:0033108">
    <property type="term" value="P:mitochondrial respiratory chain complex assembly"/>
    <property type="evidence" value="ECO:0007669"/>
    <property type="project" value="TreeGrafter"/>
</dbReference>
<reference evidence="16" key="2">
    <citation type="submission" date="2023-11" db="UniProtKB">
        <authorList>
            <consortium name="WormBaseParasite"/>
        </authorList>
    </citation>
    <scope>IDENTIFICATION</scope>
</reference>
<evidence type="ECO:0000259" key="14">
    <source>
        <dbReference type="Pfam" id="PF14721"/>
    </source>
</evidence>
<sequence length="936" mass="103145">MDLMIGSSNICLNVWVFCKHTRTSMYLTSHLLSFLHCNLTLEAPLPDFPIHHKCIELPPPLAEKRKTMNLLLRGRLSSSSYLRNCFLSHEVCTRNHFSTAVVYASRFYCTSGLTNSRQTDHRQKQQQIVFHHSSQPFYRNLSSQRFKSSQSSGGSTSFFTDNLFATLSVGLLLIGCYAFKWYINLEPDYSLTKEKKKKGNLEHSRPSLEEDYVVSDKASSEKSNTVATPPIVNATATDSSVDVVHSSNVIADEQLSNTNDEDNKVDVDKVAVDPEFHDEVPEALVYVKPEDKAFPTHVPYIIVGAGAAGMSAARSIRASDPTSRVLLIAGGSGGSGGLSEPGIEETSYVEPPPYLRPPLSKELWNRTSSKEKKLLRSDGDIRRHSWLYYEPDSFFLKPEDLNAVQYGGVALVRGDPVVRLDPDRHIIFLASGRQITYDRCLLATGGTPKRLKDLEICSRTGVDLTDTGHVSYFRNLADYRRLRDLADKLRQTGGRIAVIGGGFLGSELSVSLLKQPPQSTDISTTTPPNDSRDQIQSKLSVIHAFRETVPMSSVLPPCLASAVGRFESSKGVELWNSSDVVGLSLVPNNTTTTTHAHGTVKEQSKFVPMGTVAASTNSSSERVRLRVRRSVSGIERVEEVDVDHVVCVIGIDPNTDLSSEAGLEVDPNNGGFLVNAELEARQGVYVAGDAASYWDPVVGCRRRVEHLNFAEEAGSLAGKNMAASLLSGDHNSSSSSSSSHYQHQSSLWSTLGPELSWDAVGLIDSRLLLTRAFFASTNDDDNTNTDKTTSTTRSFSSLLPDSNLGRLSKGVVFYLTPKEKRLVGILLWNMPDEIYSDKDYPGPSRLNLARSLLAERHIIGGGKDSSLKEKDLEGEEKEKNDLRELASRFDIYGEISEEYAQLQEFIKAKGLDMAKLNESDNNNESVNNKDGDISQP</sequence>
<keyword evidence="8" id="KW-0560">Oxidoreductase</keyword>
<evidence type="ECO:0008006" key="17">
    <source>
        <dbReference type="Google" id="ProtNLM"/>
    </source>
</evidence>
<evidence type="ECO:0000256" key="1">
    <source>
        <dbReference type="ARBA" id="ARBA00001974"/>
    </source>
</evidence>
<dbReference type="InterPro" id="IPR023753">
    <property type="entry name" value="FAD/NAD-binding_dom"/>
</dbReference>